<proteinExistence type="inferred from homology"/>
<dbReference type="RefSeq" id="WP_354688987.1">
    <property type="nucleotide sequence ID" value="NZ_CP095328.1"/>
</dbReference>
<reference evidence="6" key="1">
    <citation type="submission" date="2022-03" db="EMBL/GenBank/DDBJ databases">
        <title>Sea Food Isolates.</title>
        <authorList>
            <person name="Li C."/>
        </authorList>
    </citation>
    <scope>NUCLEOTIDE SEQUENCE</scope>
    <source>
        <strain evidence="6">19NY04SH05-1</strain>
    </source>
</reference>
<evidence type="ECO:0000259" key="5">
    <source>
        <dbReference type="PROSITE" id="PS50931"/>
    </source>
</evidence>
<dbReference type="EMBL" id="CP095328">
    <property type="protein sequence ID" value="XAG42757.1"/>
    <property type="molecule type" value="Genomic_DNA"/>
</dbReference>
<protein>
    <submittedName>
        <fullName evidence="6">LysR family transcriptional regulator</fullName>
    </submittedName>
</protein>
<dbReference type="InterPro" id="IPR005119">
    <property type="entry name" value="LysR_subst-bd"/>
</dbReference>
<keyword evidence="3" id="KW-0238">DNA-binding</keyword>
<dbReference type="GO" id="GO:0003700">
    <property type="term" value="F:DNA-binding transcription factor activity"/>
    <property type="evidence" value="ECO:0007669"/>
    <property type="project" value="InterPro"/>
</dbReference>
<comment type="similarity">
    <text evidence="1">Belongs to the LysR transcriptional regulatory family.</text>
</comment>
<evidence type="ECO:0000256" key="4">
    <source>
        <dbReference type="ARBA" id="ARBA00023163"/>
    </source>
</evidence>
<dbReference type="InterPro" id="IPR036388">
    <property type="entry name" value="WH-like_DNA-bd_sf"/>
</dbReference>
<evidence type="ECO:0000256" key="2">
    <source>
        <dbReference type="ARBA" id="ARBA00023015"/>
    </source>
</evidence>
<dbReference type="SUPFAM" id="SSF46785">
    <property type="entry name" value="Winged helix' DNA-binding domain"/>
    <property type="match status" value="1"/>
</dbReference>
<accession>A0AAU6TCL9</accession>
<dbReference type="PANTHER" id="PTHR30118:SF15">
    <property type="entry name" value="TRANSCRIPTIONAL REGULATORY PROTEIN"/>
    <property type="match status" value="1"/>
</dbReference>
<sequence length="335" mass="38063">MYRPDAYYGSVTLRKVSQYLLELNSINARVGMRSDFDLNLLKTLVILAEKKNLKKTGISLGLTESAVSKQLARLREHLDNELFVRVAGVLEPTDYTLSILPRVNIALTDIEDALIPISFNPQNYSGSINLALPDLVMEVFGLTLYETLQREFPNALIALHNWGEETENKILSGEINLGIHLLHPDRLNGLYQQRVCGDQLVIAIAGNHGVHDWQTVKHWPFIKQKNIGWNAQRFHFIKSLKELAVEIDYLHDIDTTSLALKLMRSQRVGNVLPSLILGEELIRVPGAEFLDYEVVWTTCVRLTDRRSGLYQYLYKIILTLFIGQRRGDISAKPAD</sequence>
<feature type="domain" description="HTH lysR-type" evidence="5">
    <location>
        <begin position="36"/>
        <end position="93"/>
    </location>
</feature>
<dbReference type="InterPro" id="IPR036390">
    <property type="entry name" value="WH_DNA-bd_sf"/>
</dbReference>
<dbReference type="GO" id="GO:0003677">
    <property type="term" value="F:DNA binding"/>
    <property type="evidence" value="ECO:0007669"/>
    <property type="project" value="UniProtKB-KW"/>
</dbReference>
<name>A0AAU6TCL9_9GAMM</name>
<evidence type="ECO:0000256" key="3">
    <source>
        <dbReference type="ARBA" id="ARBA00023125"/>
    </source>
</evidence>
<dbReference type="InterPro" id="IPR000847">
    <property type="entry name" value="LysR_HTH_N"/>
</dbReference>
<keyword evidence="2" id="KW-0805">Transcription regulation</keyword>
<evidence type="ECO:0000313" key="6">
    <source>
        <dbReference type="EMBL" id="XAG42757.1"/>
    </source>
</evidence>
<dbReference type="SUPFAM" id="SSF53850">
    <property type="entry name" value="Periplasmic binding protein-like II"/>
    <property type="match status" value="1"/>
</dbReference>
<dbReference type="PANTHER" id="PTHR30118">
    <property type="entry name" value="HTH-TYPE TRANSCRIPTIONAL REGULATOR LEUO-RELATED"/>
    <property type="match status" value="1"/>
</dbReference>
<dbReference type="AlphaFoldDB" id="A0AAU6TCL9"/>
<organism evidence="6">
    <name type="scientific">Aeromonas sp. 19NY04SH05-1</name>
    <dbReference type="NCBI Taxonomy" id="2920537"/>
    <lineage>
        <taxon>Bacteria</taxon>
        <taxon>Pseudomonadati</taxon>
        <taxon>Pseudomonadota</taxon>
        <taxon>Gammaproteobacteria</taxon>
        <taxon>Aeromonadales</taxon>
        <taxon>Aeromonadaceae</taxon>
        <taxon>Aeromonas</taxon>
    </lineage>
</organism>
<dbReference type="PROSITE" id="PS50931">
    <property type="entry name" value="HTH_LYSR"/>
    <property type="match status" value="1"/>
</dbReference>
<dbReference type="Gene3D" id="3.40.190.10">
    <property type="entry name" value="Periplasmic binding protein-like II"/>
    <property type="match status" value="2"/>
</dbReference>
<dbReference type="Pfam" id="PF00126">
    <property type="entry name" value="HTH_1"/>
    <property type="match status" value="1"/>
</dbReference>
<dbReference type="Gene3D" id="1.10.10.10">
    <property type="entry name" value="Winged helix-like DNA-binding domain superfamily/Winged helix DNA-binding domain"/>
    <property type="match status" value="1"/>
</dbReference>
<evidence type="ECO:0000256" key="1">
    <source>
        <dbReference type="ARBA" id="ARBA00009437"/>
    </source>
</evidence>
<gene>
    <name evidence="6" type="ORF">MRK42_07170</name>
</gene>
<dbReference type="InterPro" id="IPR050389">
    <property type="entry name" value="LysR-type_TF"/>
</dbReference>
<dbReference type="Pfam" id="PF03466">
    <property type="entry name" value="LysR_substrate"/>
    <property type="match status" value="1"/>
</dbReference>
<keyword evidence="4" id="KW-0804">Transcription</keyword>